<dbReference type="Pfam" id="PF10899">
    <property type="entry name" value="AbiGi"/>
    <property type="match status" value="1"/>
</dbReference>
<proteinExistence type="predicted"/>
<dbReference type="EMBL" id="MTPW01000001">
    <property type="protein sequence ID" value="PQJ32274.1"/>
    <property type="molecule type" value="Genomic_DNA"/>
</dbReference>
<protein>
    <submittedName>
        <fullName evidence="1">Uncharacterized protein</fullName>
    </submittedName>
</protein>
<accession>A0A2S7UD00</accession>
<dbReference type="RefSeq" id="WP_170061737.1">
    <property type="nucleotide sequence ID" value="NZ_MTPW01000001.1"/>
</dbReference>
<keyword evidence="2" id="KW-1185">Reference proteome</keyword>
<dbReference type="AlphaFoldDB" id="A0A2S7UD00"/>
<evidence type="ECO:0000313" key="1">
    <source>
        <dbReference type="EMBL" id="PQJ32274.1"/>
    </source>
</evidence>
<dbReference type="Proteomes" id="UP000239747">
    <property type="component" value="Unassembled WGS sequence"/>
</dbReference>
<organism evidence="1 2">
    <name type="scientific">Nonlabens arenilitoris</name>
    <dbReference type="NCBI Taxonomy" id="1217969"/>
    <lineage>
        <taxon>Bacteria</taxon>
        <taxon>Pseudomonadati</taxon>
        <taxon>Bacteroidota</taxon>
        <taxon>Flavobacteriia</taxon>
        <taxon>Flavobacteriales</taxon>
        <taxon>Flavobacteriaceae</taxon>
        <taxon>Nonlabens</taxon>
    </lineage>
</organism>
<sequence length="227" mass="26740">MVPEIPFWNWEEKKIDVKYNTEQTIKSSKVACLADIPIQHLDYHSKRYGKFAIGFHRDSAIKNNFNPVFYSLQNSPIMNSIYSGLSIINSSTETYHIKSEIKRIDNLLDDIKKESFRPKNETNLTSFSWIDIKSNLEYQVDNLEKEIKATKESLSDFVAFVKTFNDEEFNSIYCEREWRTLNPFNFSFDDIAMIVLPRKGGFFENLIQQEIIPRQISIMAWEDLVEH</sequence>
<comment type="caution">
    <text evidence="1">The sequence shown here is derived from an EMBL/GenBank/DDBJ whole genome shotgun (WGS) entry which is preliminary data.</text>
</comment>
<name>A0A2S7UD00_9FLAO</name>
<gene>
    <name evidence="1" type="ORF">BST92_10210</name>
</gene>
<evidence type="ECO:0000313" key="2">
    <source>
        <dbReference type="Proteomes" id="UP000239747"/>
    </source>
</evidence>
<reference evidence="1 2" key="1">
    <citation type="submission" date="2017-01" db="EMBL/GenBank/DDBJ databases">
        <title>Trade-off between light-utilization and light-protection in marine flavobacteria.</title>
        <authorList>
            <person name="Kumagai Y."/>
            <person name="Yoshizawa S."/>
            <person name="Kogure K."/>
            <person name="Iwasaki W."/>
        </authorList>
    </citation>
    <scope>NUCLEOTIDE SEQUENCE [LARGE SCALE GENOMIC DNA]</scope>
    <source>
        <strain evidence="1 2">KCTC 32109</strain>
    </source>
</reference>
<dbReference type="InterPro" id="IPR021223">
    <property type="entry name" value="AbiGi"/>
</dbReference>